<evidence type="ECO:0000313" key="3">
    <source>
        <dbReference type="Proteomes" id="UP000016931"/>
    </source>
</evidence>
<reference evidence="2 3" key="1">
    <citation type="journal article" date="2012" name="PLoS Pathog.">
        <title>Diverse lifestyles and strategies of plant pathogenesis encoded in the genomes of eighteen Dothideomycetes fungi.</title>
        <authorList>
            <person name="Ohm R.A."/>
            <person name="Feau N."/>
            <person name="Henrissat B."/>
            <person name="Schoch C.L."/>
            <person name="Horwitz B.A."/>
            <person name="Barry K.W."/>
            <person name="Condon B.J."/>
            <person name="Copeland A.C."/>
            <person name="Dhillon B."/>
            <person name="Glaser F."/>
            <person name="Hesse C.N."/>
            <person name="Kosti I."/>
            <person name="LaButti K."/>
            <person name="Lindquist E.A."/>
            <person name="Lucas S."/>
            <person name="Salamov A.A."/>
            <person name="Bradshaw R.E."/>
            <person name="Ciuffetti L."/>
            <person name="Hamelin R.C."/>
            <person name="Kema G.H.J."/>
            <person name="Lawrence C."/>
            <person name="Scott J.A."/>
            <person name="Spatafora J.W."/>
            <person name="Turgeon B.G."/>
            <person name="de Wit P.J.G.M."/>
            <person name="Zhong S."/>
            <person name="Goodwin S.B."/>
            <person name="Grigoriev I.V."/>
        </authorList>
    </citation>
    <scope>NUCLEOTIDE SEQUENCE [LARGE SCALE GENOMIC DNA]</scope>
    <source>
        <strain evidence="2 3">SO2202</strain>
    </source>
</reference>
<dbReference type="HOGENOM" id="CLU_3051920_0_0_1"/>
<feature type="region of interest" description="Disordered" evidence="1">
    <location>
        <begin position="1"/>
        <end position="24"/>
    </location>
</feature>
<protein>
    <submittedName>
        <fullName evidence="2">Uncharacterized protein</fullName>
    </submittedName>
</protein>
<organism evidence="2 3">
    <name type="scientific">Sphaerulina musiva (strain SO2202)</name>
    <name type="common">Poplar stem canker fungus</name>
    <name type="synonym">Septoria musiva</name>
    <dbReference type="NCBI Taxonomy" id="692275"/>
    <lineage>
        <taxon>Eukaryota</taxon>
        <taxon>Fungi</taxon>
        <taxon>Dikarya</taxon>
        <taxon>Ascomycota</taxon>
        <taxon>Pezizomycotina</taxon>
        <taxon>Dothideomycetes</taxon>
        <taxon>Dothideomycetidae</taxon>
        <taxon>Mycosphaerellales</taxon>
        <taxon>Mycosphaerellaceae</taxon>
        <taxon>Sphaerulina</taxon>
    </lineage>
</organism>
<dbReference type="Proteomes" id="UP000016931">
    <property type="component" value="Unassembled WGS sequence"/>
</dbReference>
<gene>
    <name evidence="2" type="ORF">SEPMUDRAFT_127312</name>
</gene>
<dbReference type="RefSeq" id="XP_016758772.1">
    <property type="nucleotide sequence ID" value="XM_016902143.1"/>
</dbReference>
<dbReference type="EMBL" id="KB456267">
    <property type="protein sequence ID" value="EMF10651.1"/>
    <property type="molecule type" value="Genomic_DNA"/>
</dbReference>
<proteinExistence type="predicted"/>
<dbReference type="GeneID" id="27899280"/>
<evidence type="ECO:0000313" key="2">
    <source>
        <dbReference type="EMBL" id="EMF10651.1"/>
    </source>
</evidence>
<dbReference type="AlphaFoldDB" id="N1QE74"/>
<keyword evidence="3" id="KW-1185">Reference proteome</keyword>
<accession>N1QE74</accession>
<sequence length="54" mass="5818">MERAQHPLPSSLDASNLGSDQGEEDRSQCELQVLFSLSLLASTGCGRARLMITP</sequence>
<name>N1QE74_SPHMS</name>
<evidence type="ECO:0000256" key="1">
    <source>
        <dbReference type="SAM" id="MobiDB-lite"/>
    </source>
</evidence>